<name>A0A9D4HKK0_DREPO</name>
<reference evidence="1" key="2">
    <citation type="submission" date="2020-11" db="EMBL/GenBank/DDBJ databases">
        <authorList>
            <person name="McCartney M.A."/>
            <person name="Auch B."/>
            <person name="Kono T."/>
            <person name="Mallez S."/>
            <person name="Becker A."/>
            <person name="Gohl D.M."/>
            <person name="Silverstein K.A.T."/>
            <person name="Koren S."/>
            <person name="Bechman K.B."/>
            <person name="Herman A."/>
            <person name="Abrahante J.E."/>
            <person name="Garbe J."/>
        </authorList>
    </citation>
    <scope>NUCLEOTIDE SEQUENCE</scope>
    <source>
        <strain evidence="1">Duluth1</strain>
        <tissue evidence="1">Whole animal</tissue>
    </source>
</reference>
<reference evidence="1" key="1">
    <citation type="journal article" date="2019" name="bioRxiv">
        <title>The Genome of the Zebra Mussel, Dreissena polymorpha: A Resource for Invasive Species Research.</title>
        <authorList>
            <person name="McCartney M.A."/>
            <person name="Auch B."/>
            <person name="Kono T."/>
            <person name="Mallez S."/>
            <person name="Zhang Y."/>
            <person name="Obille A."/>
            <person name="Becker A."/>
            <person name="Abrahante J.E."/>
            <person name="Garbe J."/>
            <person name="Badalamenti J.P."/>
            <person name="Herman A."/>
            <person name="Mangelson H."/>
            <person name="Liachko I."/>
            <person name="Sullivan S."/>
            <person name="Sone E.D."/>
            <person name="Koren S."/>
            <person name="Silverstein K.A.T."/>
            <person name="Beckman K.B."/>
            <person name="Gohl D.M."/>
        </authorList>
    </citation>
    <scope>NUCLEOTIDE SEQUENCE</scope>
    <source>
        <strain evidence="1">Duluth1</strain>
        <tissue evidence="1">Whole animal</tissue>
    </source>
</reference>
<keyword evidence="2" id="KW-1185">Reference proteome</keyword>
<accession>A0A9D4HKK0</accession>
<comment type="caution">
    <text evidence="1">The sequence shown here is derived from an EMBL/GenBank/DDBJ whole genome shotgun (WGS) entry which is preliminary data.</text>
</comment>
<dbReference type="Proteomes" id="UP000828390">
    <property type="component" value="Unassembled WGS sequence"/>
</dbReference>
<sequence length="73" mass="8084">MRLSSEKTECIGNASFLLLYSTTSFRRTTCGSWWKACIYTPSSTCLSFPRGVTLSGTTCSDGEHHCSVYCLGW</sequence>
<evidence type="ECO:0000313" key="2">
    <source>
        <dbReference type="Proteomes" id="UP000828390"/>
    </source>
</evidence>
<dbReference type="AlphaFoldDB" id="A0A9D4HKK0"/>
<gene>
    <name evidence="1" type="ORF">DPMN_063783</name>
</gene>
<dbReference type="EMBL" id="JAIWYP010000013">
    <property type="protein sequence ID" value="KAH3720873.1"/>
    <property type="molecule type" value="Genomic_DNA"/>
</dbReference>
<organism evidence="1 2">
    <name type="scientific">Dreissena polymorpha</name>
    <name type="common">Zebra mussel</name>
    <name type="synonym">Mytilus polymorpha</name>
    <dbReference type="NCBI Taxonomy" id="45954"/>
    <lineage>
        <taxon>Eukaryota</taxon>
        <taxon>Metazoa</taxon>
        <taxon>Spiralia</taxon>
        <taxon>Lophotrochozoa</taxon>
        <taxon>Mollusca</taxon>
        <taxon>Bivalvia</taxon>
        <taxon>Autobranchia</taxon>
        <taxon>Heteroconchia</taxon>
        <taxon>Euheterodonta</taxon>
        <taxon>Imparidentia</taxon>
        <taxon>Neoheterodontei</taxon>
        <taxon>Myida</taxon>
        <taxon>Dreissenoidea</taxon>
        <taxon>Dreissenidae</taxon>
        <taxon>Dreissena</taxon>
    </lineage>
</organism>
<proteinExistence type="predicted"/>
<evidence type="ECO:0000313" key="1">
    <source>
        <dbReference type="EMBL" id="KAH3720873.1"/>
    </source>
</evidence>
<protein>
    <submittedName>
        <fullName evidence="1">Uncharacterized protein</fullName>
    </submittedName>
</protein>